<reference evidence="3 4" key="1">
    <citation type="journal article" date="2020" name="ISME J.">
        <title>Uncovering the hidden diversity of litter-decomposition mechanisms in mushroom-forming fungi.</title>
        <authorList>
            <person name="Floudas D."/>
            <person name="Bentzer J."/>
            <person name="Ahren D."/>
            <person name="Johansson T."/>
            <person name="Persson P."/>
            <person name="Tunlid A."/>
        </authorList>
    </citation>
    <scope>NUCLEOTIDE SEQUENCE [LARGE SCALE GENOMIC DNA]</scope>
    <source>
        <strain evidence="3 4">CBS 175.51</strain>
    </source>
</reference>
<dbReference type="AlphaFoldDB" id="A0A8H5C388"/>
<feature type="transmembrane region" description="Helical" evidence="1">
    <location>
        <begin position="247"/>
        <end position="270"/>
    </location>
</feature>
<dbReference type="Pfam" id="PF20151">
    <property type="entry name" value="DUF6533"/>
    <property type="match status" value="1"/>
</dbReference>
<dbReference type="EMBL" id="JAACJK010000070">
    <property type="protein sequence ID" value="KAF5334410.1"/>
    <property type="molecule type" value="Genomic_DNA"/>
</dbReference>
<organism evidence="3 4">
    <name type="scientific">Ephemerocybe angulata</name>
    <dbReference type="NCBI Taxonomy" id="980116"/>
    <lineage>
        <taxon>Eukaryota</taxon>
        <taxon>Fungi</taxon>
        <taxon>Dikarya</taxon>
        <taxon>Basidiomycota</taxon>
        <taxon>Agaricomycotina</taxon>
        <taxon>Agaricomycetes</taxon>
        <taxon>Agaricomycetidae</taxon>
        <taxon>Agaricales</taxon>
        <taxon>Agaricineae</taxon>
        <taxon>Psathyrellaceae</taxon>
        <taxon>Ephemerocybe</taxon>
    </lineage>
</organism>
<evidence type="ECO:0000256" key="1">
    <source>
        <dbReference type="SAM" id="Phobius"/>
    </source>
</evidence>
<gene>
    <name evidence="3" type="ORF">D9611_013548</name>
</gene>
<sequence>MCVRTLHLHHVALRTPNRWVERHARRWEAMTGWIIRWAVRRPNLRNPSLGNSVVRQLGHITLDDKDDTYQQSWLGSMDVQAAQKALMDALVDGLWIVKVTHYLWVAGYSLVVADYLHTLPEEVRLLWPVRMSIPKLLFLGTRYYIFVHIVFSILWQRTDLPPSVCKSGFDRLSVSCVVLIALTDGLMFLRVYAFSGKNRVMLAYLLFQFVGHNIAAYAIIAKYLPTVKFLKLPFSNVPCLPIETSEILLGAAFIVLFITAVIEMIVMLYLAYRKHKDLDTSLWKVCCKDGVLYFVALAILATLNIIVTFGASGGWKFLFVQMVTNLHVIFSTRLLLHLRSWAERDTEVLVWESAEVNEKDVGPYGIGDLGGIDYYSGADYQRQPSPPGPHESWELSNHNMMNRRVNGTNNHVPPVLE</sequence>
<proteinExistence type="predicted"/>
<keyword evidence="1" id="KW-1133">Transmembrane helix</keyword>
<feature type="transmembrane region" description="Helical" evidence="1">
    <location>
        <begin position="168"/>
        <end position="189"/>
    </location>
</feature>
<dbReference type="InterPro" id="IPR045340">
    <property type="entry name" value="DUF6533"/>
</dbReference>
<feature type="transmembrane region" description="Helical" evidence="1">
    <location>
        <begin position="201"/>
        <end position="224"/>
    </location>
</feature>
<accession>A0A8H5C388</accession>
<feature type="transmembrane region" description="Helical" evidence="1">
    <location>
        <begin position="136"/>
        <end position="156"/>
    </location>
</feature>
<dbReference type="Proteomes" id="UP000541558">
    <property type="component" value="Unassembled WGS sequence"/>
</dbReference>
<comment type="caution">
    <text evidence="3">The sequence shown here is derived from an EMBL/GenBank/DDBJ whole genome shotgun (WGS) entry which is preliminary data.</text>
</comment>
<keyword evidence="1" id="KW-0812">Transmembrane</keyword>
<protein>
    <recommendedName>
        <fullName evidence="2">DUF6533 domain-containing protein</fullName>
    </recommendedName>
</protein>
<evidence type="ECO:0000313" key="4">
    <source>
        <dbReference type="Proteomes" id="UP000541558"/>
    </source>
</evidence>
<evidence type="ECO:0000313" key="3">
    <source>
        <dbReference type="EMBL" id="KAF5334410.1"/>
    </source>
</evidence>
<keyword evidence="4" id="KW-1185">Reference proteome</keyword>
<keyword evidence="1" id="KW-0472">Membrane</keyword>
<name>A0A8H5C388_9AGAR</name>
<dbReference type="OrthoDB" id="2940333at2759"/>
<feature type="transmembrane region" description="Helical" evidence="1">
    <location>
        <begin position="291"/>
        <end position="311"/>
    </location>
</feature>
<feature type="domain" description="DUF6533" evidence="2">
    <location>
        <begin position="102"/>
        <end position="146"/>
    </location>
</feature>
<evidence type="ECO:0000259" key="2">
    <source>
        <dbReference type="Pfam" id="PF20151"/>
    </source>
</evidence>